<keyword evidence="2" id="KW-0378">Hydrolase</keyword>
<sequence length="270" mass="31335">MMKWKESFYIPNTEIWTYSIDETKKYKIFVYIPNIPVPEDGFPVLYLLDGNANFGSYVEAVRLQTRTREKTGLHPAVIIGIGYDTAEPYSEERYFDFTFHADQTQLPKNPTGSQWPPLGGGKQFLSFIEQKLKPLVEQNIPINTKKQMIAGHSLGGLFVLFTLFTAPSSFQYYLASSPSIHWNEEQLLKELDFFPKRLNPLDTNKLLLTVGEKEKSHFTQMHQKAITVSEKLQNYHSPSFQHIFHEFKEEDHLTVLLPLINKTIRFINDK</sequence>
<proteinExistence type="inferred from homology"/>
<evidence type="ECO:0000256" key="2">
    <source>
        <dbReference type="ARBA" id="ARBA00022801"/>
    </source>
</evidence>
<name>A0AA91TSP8_NIACI</name>
<dbReference type="Pfam" id="PF00756">
    <property type="entry name" value="Esterase"/>
    <property type="match status" value="1"/>
</dbReference>
<dbReference type="SUPFAM" id="SSF53474">
    <property type="entry name" value="alpha/beta-Hydrolases"/>
    <property type="match status" value="1"/>
</dbReference>
<evidence type="ECO:0008006" key="5">
    <source>
        <dbReference type="Google" id="ProtNLM"/>
    </source>
</evidence>
<organism evidence="3 4">
    <name type="scientific">Niallia circulans</name>
    <name type="common">Bacillus circulans</name>
    <dbReference type="NCBI Taxonomy" id="1397"/>
    <lineage>
        <taxon>Bacteria</taxon>
        <taxon>Bacillati</taxon>
        <taxon>Bacillota</taxon>
        <taxon>Bacilli</taxon>
        <taxon>Bacillales</taxon>
        <taxon>Bacillaceae</taxon>
        <taxon>Niallia</taxon>
    </lineage>
</organism>
<dbReference type="EMBL" id="NPBQ01000062">
    <property type="protein sequence ID" value="PAD83342.1"/>
    <property type="molecule type" value="Genomic_DNA"/>
</dbReference>
<dbReference type="InterPro" id="IPR000801">
    <property type="entry name" value="Esterase-like"/>
</dbReference>
<dbReference type="PANTHER" id="PTHR40841:SF2">
    <property type="entry name" value="SIDEROPHORE-DEGRADING ESTERASE (EUROFUNG)"/>
    <property type="match status" value="1"/>
</dbReference>
<evidence type="ECO:0000313" key="4">
    <source>
        <dbReference type="Proteomes" id="UP000216961"/>
    </source>
</evidence>
<evidence type="ECO:0000313" key="3">
    <source>
        <dbReference type="EMBL" id="PAD83342.1"/>
    </source>
</evidence>
<evidence type="ECO:0000256" key="1">
    <source>
        <dbReference type="ARBA" id="ARBA00005622"/>
    </source>
</evidence>
<dbReference type="InterPro" id="IPR052558">
    <property type="entry name" value="Siderophore_Hydrolase_D"/>
</dbReference>
<comment type="similarity">
    <text evidence="1">Belongs to the esterase D family.</text>
</comment>
<dbReference type="PANTHER" id="PTHR40841">
    <property type="entry name" value="SIDEROPHORE TRIACETYLFUSARININE C ESTERASE"/>
    <property type="match status" value="1"/>
</dbReference>
<dbReference type="InterPro" id="IPR029058">
    <property type="entry name" value="AB_hydrolase_fold"/>
</dbReference>
<reference evidence="3 4" key="1">
    <citation type="submission" date="2017-07" db="EMBL/GenBank/DDBJ databases">
        <title>Isolation and whole genome analysis of endospore-forming bacteria from heroin.</title>
        <authorList>
            <person name="Kalinowski J."/>
            <person name="Ahrens B."/>
            <person name="Al-Dilaimi A."/>
            <person name="Winkler A."/>
            <person name="Wibberg D."/>
            <person name="Schleenbecker U."/>
            <person name="Ruckert C."/>
            <person name="Wolfel R."/>
            <person name="Grass G."/>
        </authorList>
    </citation>
    <scope>NUCLEOTIDE SEQUENCE [LARGE SCALE GENOMIC DNA]</scope>
    <source>
        <strain evidence="3 4">7521-2</strain>
    </source>
</reference>
<dbReference type="AlphaFoldDB" id="A0AA91TSP8"/>
<gene>
    <name evidence="3" type="ORF">CHH57_10165</name>
</gene>
<dbReference type="GO" id="GO:0016788">
    <property type="term" value="F:hydrolase activity, acting on ester bonds"/>
    <property type="evidence" value="ECO:0007669"/>
    <property type="project" value="TreeGrafter"/>
</dbReference>
<accession>A0AA91TSP8</accession>
<dbReference type="Gene3D" id="3.40.50.1820">
    <property type="entry name" value="alpha/beta hydrolase"/>
    <property type="match status" value="1"/>
</dbReference>
<dbReference type="Proteomes" id="UP000216961">
    <property type="component" value="Unassembled WGS sequence"/>
</dbReference>
<protein>
    <recommendedName>
        <fullName evidence="5">Alpha/beta hydrolase</fullName>
    </recommendedName>
</protein>
<comment type="caution">
    <text evidence="3">The sequence shown here is derived from an EMBL/GenBank/DDBJ whole genome shotgun (WGS) entry which is preliminary data.</text>
</comment>